<gene>
    <name evidence="4" type="ORF">VRLFYP33_00983</name>
</gene>
<dbReference type="PROSITE" id="PS50903">
    <property type="entry name" value="RUBREDOXIN_LIKE"/>
    <property type="match status" value="1"/>
</dbReference>
<reference evidence="4" key="1">
    <citation type="submission" date="2019-11" db="EMBL/GenBank/DDBJ databases">
        <authorList>
            <person name="Feng L."/>
        </authorList>
    </citation>
    <scope>NUCLEOTIDE SEQUENCE</scope>
    <source>
        <strain evidence="4">VrattiLFYP33</strain>
    </source>
</reference>
<feature type="transmembrane region" description="Helical" evidence="2">
    <location>
        <begin position="65"/>
        <end position="86"/>
    </location>
</feature>
<dbReference type="Gene3D" id="2.20.28.10">
    <property type="match status" value="1"/>
</dbReference>
<name>A0A6N3B759_9FIRM</name>
<evidence type="ECO:0000313" key="4">
    <source>
        <dbReference type="EMBL" id="VYT99701.1"/>
    </source>
</evidence>
<accession>A0A6N3B759</accession>
<dbReference type="AlphaFoldDB" id="A0A6N3B759"/>
<protein>
    <recommendedName>
        <fullName evidence="3">Rubredoxin-like domain-containing protein</fullName>
    </recommendedName>
</protein>
<dbReference type="GO" id="GO:0005506">
    <property type="term" value="F:iron ion binding"/>
    <property type="evidence" value="ECO:0007669"/>
    <property type="project" value="InterPro"/>
</dbReference>
<dbReference type="RefSeq" id="WP_021841461.1">
    <property type="nucleotide sequence ID" value="NZ_CACRUX010000043.1"/>
</dbReference>
<comment type="cofactor">
    <cofactor evidence="1">
        <name>Fe(3+)</name>
        <dbReference type="ChEBI" id="CHEBI:29034"/>
    </cofactor>
</comment>
<proteinExistence type="predicted"/>
<feature type="transmembrane region" description="Helical" evidence="2">
    <location>
        <begin position="161"/>
        <end position="181"/>
    </location>
</feature>
<feature type="transmembrane region" description="Helical" evidence="2">
    <location>
        <begin position="98"/>
        <end position="121"/>
    </location>
</feature>
<dbReference type="Pfam" id="PF21349">
    <property type="entry name" value="RUBY_RBDX"/>
    <property type="match status" value="1"/>
</dbReference>
<sequence length="199" mass="21676">METKKQEEKKIQYIICRVCGYIETADNADKPCPACGFPKTVWAEYTPRKLNPTRKRLLDLHLHPIAVHFPIAGSALTVGLPILGLLVPYSLGYRLFDFAMMVCLVMPLLVLIGGISGYIGGKLRYKTTTAPVLKFKIYLSVVYFALTLIQAYVAYSYNVTAGNALVIAVIGALASLCAAILGKKGSHLFAGLFGPYVQG</sequence>
<keyword evidence="2" id="KW-0812">Transmembrane</keyword>
<dbReference type="SUPFAM" id="SSF57802">
    <property type="entry name" value="Rubredoxin-like"/>
    <property type="match status" value="1"/>
</dbReference>
<feature type="domain" description="Rubredoxin-like" evidence="3">
    <location>
        <begin position="11"/>
        <end position="45"/>
    </location>
</feature>
<evidence type="ECO:0000256" key="2">
    <source>
        <dbReference type="SAM" id="Phobius"/>
    </source>
</evidence>
<evidence type="ECO:0000259" key="3">
    <source>
        <dbReference type="PROSITE" id="PS50903"/>
    </source>
</evidence>
<dbReference type="EMBL" id="CACRUX010000043">
    <property type="protein sequence ID" value="VYT99701.1"/>
    <property type="molecule type" value="Genomic_DNA"/>
</dbReference>
<evidence type="ECO:0000256" key="1">
    <source>
        <dbReference type="ARBA" id="ARBA00001965"/>
    </source>
</evidence>
<organism evidence="4">
    <name type="scientific">Veillonella ratti</name>
    <dbReference type="NCBI Taxonomy" id="103892"/>
    <lineage>
        <taxon>Bacteria</taxon>
        <taxon>Bacillati</taxon>
        <taxon>Bacillota</taxon>
        <taxon>Negativicutes</taxon>
        <taxon>Veillonellales</taxon>
        <taxon>Veillonellaceae</taxon>
        <taxon>Veillonella</taxon>
    </lineage>
</organism>
<dbReference type="InterPro" id="IPR024934">
    <property type="entry name" value="Rubredoxin-like_dom"/>
</dbReference>
<dbReference type="InterPro" id="IPR048574">
    <property type="entry name" value="RUBY_RBDX"/>
</dbReference>
<feature type="transmembrane region" description="Helical" evidence="2">
    <location>
        <begin position="133"/>
        <end position="155"/>
    </location>
</feature>
<keyword evidence="2" id="KW-0472">Membrane</keyword>
<keyword evidence="2" id="KW-1133">Transmembrane helix</keyword>